<comment type="caution">
    <text evidence="2">The sequence shown here is derived from an EMBL/GenBank/DDBJ whole genome shotgun (WGS) entry which is preliminary data.</text>
</comment>
<proteinExistence type="predicted"/>
<evidence type="ECO:0000313" key="3">
    <source>
        <dbReference type="Proteomes" id="UP000242146"/>
    </source>
</evidence>
<accession>A0A1X2GJZ5</accession>
<protein>
    <submittedName>
        <fullName evidence="2">Uncharacterized protein</fullName>
    </submittedName>
</protein>
<name>A0A1X2GJZ5_9FUNG</name>
<feature type="region of interest" description="Disordered" evidence="1">
    <location>
        <begin position="50"/>
        <end position="84"/>
    </location>
</feature>
<keyword evidence="3" id="KW-1185">Reference proteome</keyword>
<dbReference type="OrthoDB" id="10665374at2759"/>
<gene>
    <name evidence="2" type="ORF">DM01DRAFT_326941</name>
</gene>
<evidence type="ECO:0000256" key="1">
    <source>
        <dbReference type="SAM" id="MobiDB-lite"/>
    </source>
</evidence>
<dbReference type="AlphaFoldDB" id="A0A1X2GJZ5"/>
<feature type="compositionally biased region" description="Low complexity" evidence="1">
    <location>
        <begin position="65"/>
        <end position="84"/>
    </location>
</feature>
<sequence length="307" mass="33819">MLQRLDFPISSLRPLTLSTSFDQAWLFGWSSSLRSSPKEPAFTKIIPTSTNHANQSIPSDHPYNHSNHSSASSSHGSPSSESVFSTAMTTMTRDTTFTSHRKNKFYLADDDDTSTASVDEEGAMHGQTFVDDQAAPPVMFVQPIVIEDDQDSEMENDDDDDVTVYDEYIEEDVPAEEPWLFEKKTCLPKDRRPSLLTNMLMQSSCATSPAYTLSASSSSSSASLPLLHSSSLSSCRSSIDSPGPCSPANTTLQRISFTPPPCPTELSSSLRQCVEWEQKQNCPWLPLYSSFEMIHPLAGSVDPIVGW</sequence>
<organism evidence="2 3">
    <name type="scientific">Hesseltinella vesiculosa</name>
    <dbReference type="NCBI Taxonomy" id="101127"/>
    <lineage>
        <taxon>Eukaryota</taxon>
        <taxon>Fungi</taxon>
        <taxon>Fungi incertae sedis</taxon>
        <taxon>Mucoromycota</taxon>
        <taxon>Mucoromycotina</taxon>
        <taxon>Mucoromycetes</taxon>
        <taxon>Mucorales</taxon>
        <taxon>Cunninghamellaceae</taxon>
        <taxon>Hesseltinella</taxon>
    </lineage>
</organism>
<evidence type="ECO:0000313" key="2">
    <source>
        <dbReference type="EMBL" id="ORX55624.1"/>
    </source>
</evidence>
<reference evidence="2 3" key="1">
    <citation type="submission" date="2016-07" db="EMBL/GenBank/DDBJ databases">
        <title>Pervasive Adenine N6-methylation of Active Genes in Fungi.</title>
        <authorList>
            <consortium name="DOE Joint Genome Institute"/>
            <person name="Mondo S.J."/>
            <person name="Dannebaum R.O."/>
            <person name="Kuo R.C."/>
            <person name="Labutti K."/>
            <person name="Haridas S."/>
            <person name="Kuo A."/>
            <person name="Salamov A."/>
            <person name="Ahrendt S.R."/>
            <person name="Lipzen A."/>
            <person name="Sullivan W."/>
            <person name="Andreopoulos W.B."/>
            <person name="Clum A."/>
            <person name="Lindquist E."/>
            <person name="Daum C."/>
            <person name="Ramamoorthy G.K."/>
            <person name="Gryganskyi A."/>
            <person name="Culley D."/>
            <person name="Magnuson J.K."/>
            <person name="James T.Y."/>
            <person name="O'Malley M.A."/>
            <person name="Stajich J.E."/>
            <person name="Spatafora J.W."/>
            <person name="Visel A."/>
            <person name="Grigoriev I.V."/>
        </authorList>
    </citation>
    <scope>NUCLEOTIDE SEQUENCE [LARGE SCALE GENOMIC DNA]</scope>
    <source>
        <strain evidence="2 3">NRRL 3301</strain>
    </source>
</reference>
<dbReference type="EMBL" id="MCGT01000011">
    <property type="protein sequence ID" value="ORX55624.1"/>
    <property type="molecule type" value="Genomic_DNA"/>
</dbReference>
<dbReference type="Proteomes" id="UP000242146">
    <property type="component" value="Unassembled WGS sequence"/>
</dbReference>